<keyword evidence="4 5" id="KW-0472">Membrane</keyword>
<accession>A0A6I6MMS4</accession>
<name>A0A6I6MMS4_9CAUL</name>
<dbReference type="RefSeq" id="WP_158765581.1">
    <property type="nucleotide sequence ID" value="NZ_CP047045.1"/>
</dbReference>
<feature type="transmembrane region" description="Helical" evidence="5">
    <location>
        <begin position="182"/>
        <end position="204"/>
    </location>
</feature>
<protein>
    <recommendedName>
        <fullName evidence="5">Probable membrane transporter protein</fullName>
    </recommendedName>
</protein>
<feature type="transmembrane region" description="Helical" evidence="5">
    <location>
        <begin position="149"/>
        <end position="175"/>
    </location>
</feature>
<gene>
    <name evidence="6" type="ORF">DSM104635_01485</name>
</gene>
<evidence type="ECO:0000313" key="7">
    <source>
        <dbReference type="Proteomes" id="UP000431269"/>
    </source>
</evidence>
<dbReference type="PANTHER" id="PTHR43483:SF3">
    <property type="entry name" value="MEMBRANE TRANSPORTER PROTEIN HI_0806-RELATED"/>
    <property type="match status" value="1"/>
</dbReference>
<comment type="subcellular location">
    <subcellularLocation>
        <location evidence="5">Cell membrane</location>
        <topology evidence="5">Multi-pass membrane protein</topology>
    </subcellularLocation>
    <subcellularLocation>
        <location evidence="1">Membrane</location>
        <topology evidence="1">Multi-pass membrane protein</topology>
    </subcellularLocation>
</comment>
<keyword evidence="5" id="KW-1003">Cell membrane</keyword>
<reference evidence="7" key="1">
    <citation type="submission" date="2019-12" db="EMBL/GenBank/DDBJ databases">
        <title>Complete genome of Terracaulis silvestris 0127_4.</title>
        <authorList>
            <person name="Vieira S."/>
            <person name="Riedel T."/>
            <person name="Sproer C."/>
            <person name="Pascual J."/>
            <person name="Boedeker C."/>
            <person name="Overmann J."/>
        </authorList>
    </citation>
    <scope>NUCLEOTIDE SEQUENCE [LARGE SCALE GENOMIC DNA]</scope>
    <source>
        <strain evidence="7">0127_4</strain>
    </source>
</reference>
<dbReference type="KEGG" id="tsv:DSM104635_01485"/>
<sequence length="271" mass="27215">MSAELVWFAAGLIGAGLLAGFVGGLFGIGGGVVVVPALYFVLTALGVPEDIRMHVAVGTSLSTIISTSWRSLAAHTKAGAVDYDILKAWAPWITVGALLGAVAAGFASTEVLLIVFGAGLLLIAAQMGLGTPDWRVAQAMPTGAPRAALGGGIGFFSAMMGIGGGAFGVTLMTLCGRPIHRAVATASGFGAAIALPATLGYVVAGWGREGLPPYSLGFVSVPGLLALAALTAITAPVGARLSHRLPQLTLKRAFAGLLALVALNMLREALS</sequence>
<feature type="transmembrane region" description="Helical" evidence="5">
    <location>
        <begin position="216"/>
        <end position="237"/>
    </location>
</feature>
<keyword evidence="3 5" id="KW-1133">Transmembrane helix</keyword>
<evidence type="ECO:0000313" key="6">
    <source>
        <dbReference type="EMBL" id="QGZ94658.1"/>
    </source>
</evidence>
<feature type="transmembrane region" description="Helical" evidence="5">
    <location>
        <begin position="111"/>
        <end position="129"/>
    </location>
</feature>
<evidence type="ECO:0000256" key="3">
    <source>
        <dbReference type="ARBA" id="ARBA00022989"/>
    </source>
</evidence>
<dbReference type="Pfam" id="PF01925">
    <property type="entry name" value="TauE"/>
    <property type="match status" value="1"/>
</dbReference>
<feature type="transmembrane region" description="Helical" evidence="5">
    <location>
        <begin position="6"/>
        <end position="39"/>
    </location>
</feature>
<keyword evidence="7" id="KW-1185">Reference proteome</keyword>
<dbReference type="Proteomes" id="UP000431269">
    <property type="component" value="Chromosome"/>
</dbReference>
<dbReference type="InterPro" id="IPR002781">
    <property type="entry name" value="TM_pro_TauE-like"/>
</dbReference>
<evidence type="ECO:0000256" key="5">
    <source>
        <dbReference type="RuleBase" id="RU363041"/>
    </source>
</evidence>
<feature type="transmembrane region" description="Helical" evidence="5">
    <location>
        <begin position="89"/>
        <end position="106"/>
    </location>
</feature>
<dbReference type="GO" id="GO:0005886">
    <property type="term" value="C:plasma membrane"/>
    <property type="evidence" value="ECO:0007669"/>
    <property type="project" value="UniProtKB-SubCell"/>
</dbReference>
<keyword evidence="2 5" id="KW-0812">Transmembrane</keyword>
<comment type="similarity">
    <text evidence="5">Belongs to the 4-toluene sulfonate uptake permease (TSUP) (TC 2.A.102) family.</text>
</comment>
<dbReference type="AlphaFoldDB" id="A0A6I6MMS4"/>
<evidence type="ECO:0000256" key="1">
    <source>
        <dbReference type="ARBA" id="ARBA00004141"/>
    </source>
</evidence>
<dbReference type="PANTHER" id="PTHR43483">
    <property type="entry name" value="MEMBRANE TRANSPORTER PROTEIN HI_0806-RELATED"/>
    <property type="match status" value="1"/>
</dbReference>
<evidence type="ECO:0000256" key="2">
    <source>
        <dbReference type="ARBA" id="ARBA00022692"/>
    </source>
</evidence>
<feature type="transmembrane region" description="Helical" evidence="5">
    <location>
        <begin position="51"/>
        <end position="69"/>
    </location>
</feature>
<dbReference type="EMBL" id="CP047045">
    <property type="protein sequence ID" value="QGZ94658.1"/>
    <property type="molecule type" value="Genomic_DNA"/>
</dbReference>
<evidence type="ECO:0000256" key="4">
    <source>
        <dbReference type="ARBA" id="ARBA00023136"/>
    </source>
</evidence>
<organism evidence="6 7">
    <name type="scientific">Terricaulis silvestris</name>
    <dbReference type="NCBI Taxonomy" id="2686094"/>
    <lineage>
        <taxon>Bacteria</taxon>
        <taxon>Pseudomonadati</taxon>
        <taxon>Pseudomonadota</taxon>
        <taxon>Alphaproteobacteria</taxon>
        <taxon>Caulobacterales</taxon>
        <taxon>Caulobacteraceae</taxon>
        <taxon>Terricaulis</taxon>
    </lineage>
</organism>
<proteinExistence type="inferred from homology"/>